<feature type="transmembrane region" description="Helical" evidence="1">
    <location>
        <begin position="133"/>
        <end position="150"/>
    </location>
</feature>
<dbReference type="AlphaFoldDB" id="A0A9D1J7U6"/>
<organism evidence="2 3">
    <name type="scientific">Candidatus Fimimonas gallinarum</name>
    <dbReference type="NCBI Taxonomy" id="2840821"/>
    <lineage>
        <taxon>Bacteria</taxon>
        <taxon>Pseudomonadati</taxon>
        <taxon>Myxococcota</taxon>
        <taxon>Myxococcia</taxon>
        <taxon>Myxococcales</taxon>
        <taxon>Cystobacterineae</taxon>
        <taxon>Myxococcaceae</taxon>
        <taxon>Myxococcaceae incertae sedis</taxon>
        <taxon>Candidatus Fimimonas</taxon>
    </lineage>
</organism>
<name>A0A9D1J7U6_9BACT</name>
<keyword evidence="1" id="KW-1133">Transmembrane helix</keyword>
<evidence type="ECO:0000313" key="2">
    <source>
        <dbReference type="EMBL" id="HIR66004.1"/>
    </source>
</evidence>
<feature type="transmembrane region" description="Helical" evidence="1">
    <location>
        <begin position="53"/>
        <end position="75"/>
    </location>
</feature>
<accession>A0A9D1J7U6</accession>
<keyword evidence="1" id="KW-0812">Transmembrane</keyword>
<dbReference type="Proteomes" id="UP000824200">
    <property type="component" value="Unassembled WGS sequence"/>
</dbReference>
<evidence type="ECO:0000256" key="1">
    <source>
        <dbReference type="SAM" id="Phobius"/>
    </source>
</evidence>
<reference evidence="2" key="1">
    <citation type="submission" date="2020-10" db="EMBL/GenBank/DDBJ databases">
        <authorList>
            <person name="Gilroy R."/>
        </authorList>
    </citation>
    <scope>NUCLEOTIDE SEQUENCE</scope>
    <source>
        <strain evidence="2">CHK121-14286</strain>
    </source>
</reference>
<evidence type="ECO:0000313" key="3">
    <source>
        <dbReference type="Proteomes" id="UP000824200"/>
    </source>
</evidence>
<gene>
    <name evidence="2" type="ORF">IAC95_03905</name>
</gene>
<dbReference type="EMBL" id="DVHL01000032">
    <property type="protein sequence ID" value="HIR66004.1"/>
    <property type="molecule type" value="Genomic_DNA"/>
</dbReference>
<reference evidence="2" key="2">
    <citation type="journal article" date="2021" name="PeerJ">
        <title>Extensive microbial diversity within the chicken gut microbiome revealed by metagenomics and culture.</title>
        <authorList>
            <person name="Gilroy R."/>
            <person name="Ravi A."/>
            <person name="Getino M."/>
            <person name="Pursley I."/>
            <person name="Horton D.L."/>
            <person name="Alikhan N.F."/>
            <person name="Baker D."/>
            <person name="Gharbi K."/>
            <person name="Hall N."/>
            <person name="Watson M."/>
            <person name="Adriaenssens E.M."/>
            <person name="Foster-Nyarko E."/>
            <person name="Jarju S."/>
            <person name="Secka A."/>
            <person name="Antonio M."/>
            <person name="Oren A."/>
            <person name="Chaudhuri R.R."/>
            <person name="La Ragione R."/>
            <person name="Hildebrand F."/>
            <person name="Pallen M.J."/>
        </authorList>
    </citation>
    <scope>NUCLEOTIDE SEQUENCE</scope>
    <source>
        <strain evidence="2">CHK121-14286</strain>
    </source>
</reference>
<feature type="transmembrane region" description="Helical" evidence="1">
    <location>
        <begin position="107"/>
        <end position="127"/>
    </location>
</feature>
<proteinExistence type="predicted"/>
<keyword evidence="1" id="KW-0472">Membrane</keyword>
<comment type="caution">
    <text evidence="2">The sequence shown here is derived from an EMBL/GenBank/DDBJ whole genome shotgun (WGS) entry which is preliminary data.</text>
</comment>
<protein>
    <submittedName>
        <fullName evidence="2">Uncharacterized protein</fullName>
    </submittedName>
</protein>
<sequence length="179" mass="19266">MKKACKLAVAKNAVALFFALWVFAMPLIPTGTFAIFQIGNLVGIAEIFAKPEIGTILTGILIVPQIVLLLVVLIISIKNLVLTAKSAKNPENANAVKLRKSCKTGTVVALFILYVLCYWAVALGYLPLHFFNVIAYIVLLGAFIATIVLGKKANKAISKALAEQKPLQNTQPSTEESAQ</sequence>